<dbReference type="InterPro" id="IPR019476">
    <property type="entry name" value="T4SS_TraD_DNA-bd"/>
</dbReference>
<dbReference type="AlphaFoldDB" id="A0A6P1V791"/>
<dbReference type="PANTHER" id="PTHR37937:SF1">
    <property type="entry name" value="CONJUGATIVE TRANSFER: DNA TRANSPORT"/>
    <property type="match status" value="1"/>
</dbReference>
<dbReference type="InterPro" id="IPR027417">
    <property type="entry name" value="P-loop_NTPase"/>
</dbReference>
<dbReference type="PANTHER" id="PTHR37937">
    <property type="entry name" value="CONJUGATIVE TRANSFER: DNA TRANSPORT"/>
    <property type="match status" value="1"/>
</dbReference>
<feature type="region of interest" description="Disordered" evidence="6">
    <location>
        <begin position="665"/>
        <end position="692"/>
    </location>
</feature>
<evidence type="ECO:0000256" key="4">
    <source>
        <dbReference type="ARBA" id="ARBA00022989"/>
    </source>
</evidence>
<protein>
    <submittedName>
        <fullName evidence="10">Type IV conjugative transfer system coupling protein TraD</fullName>
    </submittedName>
</protein>
<comment type="subcellular location">
    <subcellularLocation>
        <location evidence="1">Cell membrane</location>
        <topology evidence="1">Multi-pass membrane protein</topology>
    </subcellularLocation>
</comment>
<reference evidence="10 11" key="1">
    <citation type="submission" date="2020-01" db="EMBL/GenBank/DDBJ databases">
        <title>Bactrocera dorsalis gut bacteria genome.</title>
        <authorList>
            <person name="Zhang H."/>
            <person name="Cai Z."/>
        </authorList>
    </citation>
    <scope>NUCLEOTIDE SEQUENCE [LARGE SCALE GENOMIC DNA]</scope>
    <source>
        <strain evidence="10 11">BD177</strain>
        <plasmid evidence="10 11">unnamed2</plasmid>
    </source>
</reference>
<feature type="compositionally biased region" description="Low complexity" evidence="6">
    <location>
        <begin position="612"/>
        <end position="626"/>
    </location>
</feature>
<keyword evidence="2" id="KW-1003">Cell membrane</keyword>
<dbReference type="Gene3D" id="1.10.8.80">
    <property type="entry name" value="Magnesium chelatase subunit I, C-Terminal domain"/>
    <property type="match status" value="1"/>
</dbReference>
<keyword evidence="3 7" id="KW-0812">Transmembrane</keyword>
<feature type="compositionally biased region" description="Polar residues" evidence="6">
    <location>
        <begin position="665"/>
        <end position="676"/>
    </location>
</feature>
<name>A0A6P1V791_9ENTR</name>
<proteinExistence type="predicted"/>
<evidence type="ECO:0000256" key="1">
    <source>
        <dbReference type="ARBA" id="ARBA00004651"/>
    </source>
</evidence>
<geneLocation type="plasmid" evidence="10">
    <name>unnamed2</name>
</geneLocation>
<dbReference type="Pfam" id="PF12615">
    <property type="entry name" value="TraD_N"/>
    <property type="match status" value="1"/>
</dbReference>
<dbReference type="RefSeq" id="WP_162122786.1">
    <property type="nucleotide sequence ID" value="NZ_CP048110.1"/>
</dbReference>
<evidence type="ECO:0000259" key="9">
    <source>
        <dbReference type="Pfam" id="PF12615"/>
    </source>
</evidence>
<evidence type="ECO:0000256" key="7">
    <source>
        <dbReference type="SAM" id="Phobius"/>
    </source>
</evidence>
<evidence type="ECO:0000256" key="3">
    <source>
        <dbReference type="ARBA" id="ARBA00022692"/>
    </source>
</evidence>
<accession>A0A6P1V791</accession>
<evidence type="ECO:0000259" key="8">
    <source>
        <dbReference type="Pfam" id="PF10412"/>
    </source>
</evidence>
<dbReference type="EMBL" id="CP048110">
    <property type="protein sequence ID" value="QHS50010.1"/>
    <property type="molecule type" value="Genomic_DNA"/>
</dbReference>
<organism evidence="10 11">
    <name type="scientific">Klebsiella michiganensis</name>
    <dbReference type="NCBI Taxonomy" id="1134687"/>
    <lineage>
        <taxon>Bacteria</taxon>
        <taxon>Pseudomonadati</taxon>
        <taxon>Pseudomonadota</taxon>
        <taxon>Gammaproteobacteria</taxon>
        <taxon>Enterobacterales</taxon>
        <taxon>Enterobacteriaceae</taxon>
        <taxon>Klebsiella/Raoultella group</taxon>
        <taxon>Klebsiella</taxon>
    </lineage>
</organism>
<feature type="compositionally biased region" description="Polar residues" evidence="6">
    <location>
        <begin position="632"/>
        <end position="641"/>
    </location>
</feature>
<evidence type="ECO:0000256" key="2">
    <source>
        <dbReference type="ARBA" id="ARBA00022475"/>
    </source>
</evidence>
<keyword evidence="10" id="KW-0614">Plasmid</keyword>
<dbReference type="InterPro" id="IPR051539">
    <property type="entry name" value="T4SS-coupling_protein"/>
</dbReference>
<feature type="domain" description="Type IV secretion system coupling protein TraD DNA-binding" evidence="8">
    <location>
        <begin position="172"/>
        <end position="562"/>
    </location>
</feature>
<evidence type="ECO:0000313" key="11">
    <source>
        <dbReference type="Proteomes" id="UP000464389"/>
    </source>
</evidence>
<dbReference type="InterPro" id="IPR014128">
    <property type="entry name" value="T4SS_TraD"/>
</dbReference>
<dbReference type="Proteomes" id="UP000464389">
    <property type="component" value="Plasmid unnamed2"/>
</dbReference>
<feature type="region of interest" description="Disordered" evidence="6">
    <location>
        <begin position="612"/>
        <end position="649"/>
    </location>
</feature>
<sequence>MTLNTGDITRGGQLALLRFRMFMQVNNALFYYIILLWMIVTVGIIYWRLDTNIFHNGVQYWWAESLVSFRHIMRNPPTFSIWYEGHVYTFPWDKVLTDPYVVWCGMKLRDEIFNCVMGSALFMLAFCLVIFFVLGRIGRGQSGDEVLGGRTFEPLRVVARMLRQRGEASDMVIDGLPLKKDAEIQNFALHGTVGTGKSTLLEKKLDHIARRRQPAIIYDKGCTVVEKFYDPARGDIILNPLDKRCPFWDMWGECLNLPDFESMTETLIPMGNAADPFWQGSARTIFAEGAERMRDDKDRSYNKFLRTLLSVGLDKLRIFLEGTPAATLVDGSIEKTAISIRSVLTNYVKSMRYLQGTEGPDRPRFTIREWMHENADKPRPAWLFITSNERYHESLKPLISMWLGMAATNLLSLRPNLRRRIWFLYDEIPTLHKLPSLPRALSEGRKFGGCFVLGFQNYAQLEEAYGRDFARAVYDLLNTKFFFRSPSAEVAKFVATDIGETVRKRFSEQTSFGSEQVRDGISYGKDEERVLIKSYSDIQKLNDLECFVTLPGDYPVTQLKLKFKKRPMVADALIERNFKTSLDPEIEMQLVAIESEERSAVQGLFDDAPAKQPVAAQQKSAAQVFARPSGEQPASSGSQASHEVVDKETGEVVTVDAPVESLTFTLPEGSTTSNGGRQDDEDETAAAAGGGRENEIPIMKAPVTLSPESDAPDALADYAQYAQATAQEAMAREEREFVPVSGHEPEM</sequence>
<dbReference type="CDD" id="cd01127">
    <property type="entry name" value="TrwB_TraG_TraD_VirD4"/>
    <property type="match status" value="1"/>
</dbReference>
<feature type="transmembrane region" description="Helical" evidence="7">
    <location>
        <begin position="112"/>
        <end position="134"/>
    </location>
</feature>
<keyword evidence="4 7" id="KW-1133">Transmembrane helix</keyword>
<keyword evidence="5 7" id="KW-0472">Membrane</keyword>
<feature type="transmembrane region" description="Helical" evidence="7">
    <location>
        <begin position="29"/>
        <end position="47"/>
    </location>
</feature>
<evidence type="ECO:0000313" key="10">
    <source>
        <dbReference type="EMBL" id="QHS50010.1"/>
    </source>
</evidence>
<evidence type="ECO:0000256" key="6">
    <source>
        <dbReference type="SAM" id="MobiDB-lite"/>
    </source>
</evidence>
<feature type="domain" description="TraD coupling protein N-terminal" evidence="9">
    <location>
        <begin position="34"/>
        <end position="132"/>
    </location>
</feature>
<dbReference type="GO" id="GO:0005886">
    <property type="term" value="C:plasma membrane"/>
    <property type="evidence" value="ECO:0007669"/>
    <property type="project" value="UniProtKB-SubCell"/>
</dbReference>
<dbReference type="SUPFAM" id="SSF52540">
    <property type="entry name" value="P-loop containing nucleoside triphosphate hydrolases"/>
    <property type="match status" value="1"/>
</dbReference>
<dbReference type="Pfam" id="PF10412">
    <property type="entry name" value="TrwB_AAD_bind"/>
    <property type="match status" value="1"/>
</dbReference>
<dbReference type="Gene3D" id="3.40.50.300">
    <property type="entry name" value="P-loop containing nucleotide triphosphate hydrolases"/>
    <property type="match status" value="1"/>
</dbReference>
<dbReference type="InterPro" id="IPR022585">
    <property type="entry name" value="TraD_N"/>
</dbReference>
<gene>
    <name evidence="10" type="primary">traD</name>
    <name evidence="10" type="ORF">GW952_30800</name>
</gene>
<evidence type="ECO:0000256" key="5">
    <source>
        <dbReference type="ARBA" id="ARBA00023136"/>
    </source>
</evidence>
<dbReference type="NCBIfam" id="TIGR02759">
    <property type="entry name" value="TraD_Ftype"/>
    <property type="match status" value="1"/>
</dbReference>